<organism evidence="4 5">
    <name type="scientific">Branchiostoma belcheri</name>
    <name type="common">Amphioxus</name>
    <dbReference type="NCBI Taxonomy" id="7741"/>
    <lineage>
        <taxon>Eukaryota</taxon>
        <taxon>Metazoa</taxon>
        <taxon>Chordata</taxon>
        <taxon>Cephalochordata</taxon>
        <taxon>Leptocardii</taxon>
        <taxon>Amphioxiformes</taxon>
        <taxon>Branchiostomatidae</taxon>
        <taxon>Branchiostoma</taxon>
    </lineage>
</organism>
<feature type="compositionally biased region" description="Acidic residues" evidence="1">
    <location>
        <begin position="119"/>
        <end position="133"/>
    </location>
</feature>
<keyword evidence="2" id="KW-1133">Transmembrane helix</keyword>
<dbReference type="GO" id="GO:0007165">
    <property type="term" value="P:signal transduction"/>
    <property type="evidence" value="ECO:0007669"/>
    <property type="project" value="InterPro"/>
</dbReference>
<feature type="compositionally biased region" description="Basic and acidic residues" evidence="1">
    <location>
        <begin position="134"/>
        <end position="150"/>
    </location>
</feature>
<dbReference type="InterPro" id="IPR016729">
    <property type="entry name" value="FADD"/>
</dbReference>
<name>A0A6P4ZFU5_BRABE</name>
<dbReference type="Proteomes" id="UP000515135">
    <property type="component" value="Unplaced"/>
</dbReference>
<evidence type="ECO:0000313" key="4">
    <source>
        <dbReference type="Proteomes" id="UP000515135"/>
    </source>
</evidence>
<dbReference type="PANTHER" id="PTHR15077">
    <property type="entry name" value="FAS-ASSOCIATING DEATH DOMAIN-CONTAINING PROTEIN FADD"/>
    <property type="match status" value="1"/>
</dbReference>
<dbReference type="CDD" id="cd01670">
    <property type="entry name" value="Death"/>
    <property type="match status" value="1"/>
</dbReference>
<dbReference type="SUPFAM" id="SSF47986">
    <property type="entry name" value="DEATH domain"/>
    <property type="match status" value="1"/>
</dbReference>
<feature type="domain" description="Death" evidence="3">
    <location>
        <begin position="214"/>
        <end position="267"/>
    </location>
</feature>
<protein>
    <submittedName>
        <fullName evidence="5">Uncharacterized protein LOC109476343</fullName>
    </submittedName>
</protein>
<dbReference type="AlphaFoldDB" id="A0A6P4ZFU5"/>
<dbReference type="OrthoDB" id="676979at2759"/>
<sequence length="295" mass="33436">MAQDDGNADTTQPNADTANIDILDAFCRKIYNFSVQASKLSTKQIGSVFVSLFVVFAVYWGIQKAFLVILCIIIIVVLWVVLCRLYDYVTGKFKSEVRDIKEESRASKTVKVDIKDVSGDDGQDSGVLEEENTSEEKDLKEQARASKSVKVDVKDEPGEGGLDSAVLHSEKVREITDPYMTMTAHRGSGFAVAEGEKEVVRKYFYYIKERVYSDWLSLARILGLNYLEIENIRARNHEYKSCCMDMLELWLRRKGRVATIEVLMEALLSDAGLEHVAYDLKSQYPELRNVATQQE</sequence>
<feature type="transmembrane region" description="Helical" evidence="2">
    <location>
        <begin position="66"/>
        <end position="86"/>
    </location>
</feature>
<dbReference type="GeneID" id="109476343"/>
<feature type="transmembrane region" description="Helical" evidence="2">
    <location>
        <begin position="44"/>
        <end position="60"/>
    </location>
</feature>
<dbReference type="PROSITE" id="PS50017">
    <property type="entry name" value="DEATH_DOMAIN"/>
    <property type="match status" value="1"/>
</dbReference>
<evidence type="ECO:0000259" key="3">
    <source>
        <dbReference type="PROSITE" id="PS50017"/>
    </source>
</evidence>
<dbReference type="Gene3D" id="1.10.533.10">
    <property type="entry name" value="Death Domain, Fas"/>
    <property type="match status" value="1"/>
</dbReference>
<evidence type="ECO:0000313" key="5">
    <source>
        <dbReference type="RefSeq" id="XP_019632829.1"/>
    </source>
</evidence>
<evidence type="ECO:0000256" key="1">
    <source>
        <dbReference type="SAM" id="MobiDB-lite"/>
    </source>
</evidence>
<keyword evidence="2" id="KW-0472">Membrane</keyword>
<feature type="region of interest" description="Disordered" evidence="1">
    <location>
        <begin position="116"/>
        <end position="150"/>
    </location>
</feature>
<dbReference type="PANTHER" id="PTHR15077:SF9">
    <property type="entry name" value="C-TERMINAL OF ROC (COR) DOMAIN-CONTAINING PROTEIN"/>
    <property type="match status" value="1"/>
</dbReference>
<keyword evidence="2" id="KW-0812">Transmembrane</keyword>
<dbReference type="InterPro" id="IPR011029">
    <property type="entry name" value="DEATH-like_dom_sf"/>
</dbReference>
<dbReference type="InterPro" id="IPR000488">
    <property type="entry name" value="Death_dom"/>
</dbReference>
<evidence type="ECO:0000256" key="2">
    <source>
        <dbReference type="SAM" id="Phobius"/>
    </source>
</evidence>
<dbReference type="Pfam" id="PF00531">
    <property type="entry name" value="Death"/>
    <property type="match status" value="1"/>
</dbReference>
<proteinExistence type="predicted"/>
<dbReference type="RefSeq" id="XP_019632829.1">
    <property type="nucleotide sequence ID" value="XM_019777270.1"/>
</dbReference>
<reference evidence="5" key="1">
    <citation type="submission" date="2025-08" db="UniProtKB">
        <authorList>
            <consortium name="RefSeq"/>
        </authorList>
    </citation>
    <scope>IDENTIFICATION</scope>
    <source>
        <tissue evidence="5">Gonad</tissue>
    </source>
</reference>
<dbReference type="KEGG" id="bbel:109476343"/>
<keyword evidence="4" id="KW-1185">Reference proteome</keyword>
<gene>
    <name evidence="5" type="primary">LOC109476343</name>
</gene>
<accession>A0A6P4ZFU5</accession>